<evidence type="ECO:0008006" key="4">
    <source>
        <dbReference type="Google" id="ProtNLM"/>
    </source>
</evidence>
<reference evidence="3" key="1">
    <citation type="journal article" date="2019" name="Int. J. Syst. Evol. Microbiol.">
        <title>The Global Catalogue of Microorganisms (GCM) 10K type strain sequencing project: providing services to taxonomists for standard genome sequencing and annotation.</title>
        <authorList>
            <consortium name="The Broad Institute Genomics Platform"/>
            <consortium name="The Broad Institute Genome Sequencing Center for Infectious Disease"/>
            <person name="Wu L."/>
            <person name="Ma J."/>
        </authorList>
    </citation>
    <scope>NUCLEOTIDE SEQUENCE [LARGE SCALE GENOMIC DNA]</scope>
    <source>
        <strain evidence="3">JCM 17441</strain>
    </source>
</reference>
<comment type="caution">
    <text evidence="2">The sequence shown here is derived from an EMBL/GenBank/DDBJ whole genome shotgun (WGS) entry which is preliminary data.</text>
</comment>
<sequence length="154" mass="16812">MSGWPRRDGASSQANPSARHRPPAVAELCRRRGTFRGRAQSRGHAKTCGRPADGKRDTKFAAFMAAGTQRLYRIAYLLTQDPSPAEELTQHALARTYALPTKRPVTGPGSGTVAAWARGARTRSCMADTLAATGQSRSFPGRWQVRHSRRLALL</sequence>
<dbReference type="InterPro" id="IPR013325">
    <property type="entry name" value="RNA_pol_sigma_r2"/>
</dbReference>
<feature type="compositionally biased region" description="Basic residues" evidence="1">
    <location>
        <begin position="31"/>
        <end position="47"/>
    </location>
</feature>
<proteinExistence type="predicted"/>
<name>A0ABP8DVF0_9ACTN</name>
<dbReference type="SUPFAM" id="SSF88946">
    <property type="entry name" value="Sigma2 domain of RNA polymerase sigma factors"/>
    <property type="match status" value="1"/>
</dbReference>
<organism evidence="2 3">
    <name type="scientific">Dactylosporangium darangshiense</name>
    <dbReference type="NCBI Taxonomy" id="579108"/>
    <lineage>
        <taxon>Bacteria</taxon>
        <taxon>Bacillati</taxon>
        <taxon>Actinomycetota</taxon>
        <taxon>Actinomycetes</taxon>
        <taxon>Micromonosporales</taxon>
        <taxon>Micromonosporaceae</taxon>
        <taxon>Dactylosporangium</taxon>
    </lineage>
</organism>
<gene>
    <name evidence="2" type="ORF">GCM10022255_113230</name>
</gene>
<evidence type="ECO:0000313" key="3">
    <source>
        <dbReference type="Proteomes" id="UP001500620"/>
    </source>
</evidence>
<dbReference type="EMBL" id="BAABAT010000087">
    <property type="protein sequence ID" value="GAA4263960.1"/>
    <property type="molecule type" value="Genomic_DNA"/>
</dbReference>
<evidence type="ECO:0000313" key="2">
    <source>
        <dbReference type="EMBL" id="GAA4263960.1"/>
    </source>
</evidence>
<feature type="region of interest" description="Disordered" evidence="1">
    <location>
        <begin position="1"/>
        <end position="54"/>
    </location>
</feature>
<keyword evidence="3" id="KW-1185">Reference proteome</keyword>
<accession>A0ABP8DVF0</accession>
<evidence type="ECO:0000256" key="1">
    <source>
        <dbReference type="SAM" id="MobiDB-lite"/>
    </source>
</evidence>
<dbReference type="Proteomes" id="UP001500620">
    <property type="component" value="Unassembled WGS sequence"/>
</dbReference>
<protein>
    <recommendedName>
        <fullName evidence="4">RNA polymerase sigma-70 region 2 domain-containing protein</fullName>
    </recommendedName>
</protein>